<evidence type="ECO:0000256" key="1">
    <source>
        <dbReference type="SAM" id="Phobius"/>
    </source>
</evidence>
<feature type="transmembrane region" description="Helical" evidence="1">
    <location>
        <begin position="100"/>
        <end position="122"/>
    </location>
</feature>
<sequence length="133" mass="15367">MNSNFNDNDRCAYIFTSTDEKRLITFKLLTTGISPPPPPLFHIFHSTTVDHHTPTSTPSLTIILLSTTTFFTTTFWNVHHLCAVLHIRKKTNKTILYSHAFFFIQFNSIQFNSIVVIIFFLLKINNFTTNNIV</sequence>
<organism evidence="2 3">
    <name type="scientific">Trichinella zimbabwensis</name>
    <dbReference type="NCBI Taxonomy" id="268475"/>
    <lineage>
        <taxon>Eukaryota</taxon>
        <taxon>Metazoa</taxon>
        <taxon>Ecdysozoa</taxon>
        <taxon>Nematoda</taxon>
        <taxon>Enoplea</taxon>
        <taxon>Dorylaimia</taxon>
        <taxon>Trichinellida</taxon>
        <taxon>Trichinellidae</taxon>
        <taxon>Trichinella</taxon>
    </lineage>
</organism>
<dbReference type="EMBL" id="JYDP01000159">
    <property type="protein sequence ID" value="KRZ04640.1"/>
    <property type="molecule type" value="Genomic_DNA"/>
</dbReference>
<keyword evidence="1" id="KW-1133">Transmembrane helix</keyword>
<gene>
    <name evidence="2" type="ORF">T11_1281</name>
</gene>
<keyword evidence="3" id="KW-1185">Reference proteome</keyword>
<accession>A0A0V1H276</accession>
<proteinExistence type="predicted"/>
<reference evidence="2 3" key="1">
    <citation type="submission" date="2015-01" db="EMBL/GenBank/DDBJ databases">
        <title>Evolution of Trichinella species and genotypes.</title>
        <authorList>
            <person name="Korhonen P.K."/>
            <person name="Edoardo P."/>
            <person name="Giuseppe L.R."/>
            <person name="Gasser R.B."/>
        </authorList>
    </citation>
    <scope>NUCLEOTIDE SEQUENCE [LARGE SCALE GENOMIC DNA]</scope>
    <source>
        <strain evidence="2">ISS1029</strain>
    </source>
</reference>
<dbReference type="Proteomes" id="UP000055024">
    <property type="component" value="Unassembled WGS sequence"/>
</dbReference>
<evidence type="ECO:0000313" key="2">
    <source>
        <dbReference type="EMBL" id="KRZ04640.1"/>
    </source>
</evidence>
<comment type="caution">
    <text evidence="2">The sequence shown here is derived from an EMBL/GenBank/DDBJ whole genome shotgun (WGS) entry which is preliminary data.</text>
</comment>
<keyword evidence="1" id="KW-0812">Transmembrane</keyword>
<name>A0A0V1H276_9BILA</name>
<protein>
    <submittedName>
        <fullName evidence="2">Uncharacterized protein</fullName>
    </submittedName>
</protein>
<dbReference type="AlphaFoldDB" id="A0A0V1H276"/>
<evidence type="ECO:0000313" key="3">
    <source>
        <dbReference type="Proteomes" id="UP000055024"/>
    </source>
</evidence>
<keyword evidence="1" id="KW-0472">Membrane</keyword>
<feature type="transmembrane region" description="Helical" evidence="1">
    <location>
        <begin position="60"/>
        <end position="79"/>
    </location>
</feature>